<feature type="region of interest" description="Disordered" evidence="1">
    <location>
        <begin position="1"/>
        <end position="108"/>
    </location>
</feature>
<dbReference type="EMBL" id="CAWUPB010001173">
    <property type="protein sequence ID" value="CAK7346193.1"/>
    <property type="molecule type" value="Genomic_DNA"/>
</dbReference>
<evidence type="ECO:0000256" key="1">
    <source>
        <dbReference type="SAM" id="MobiDB-lite"/>
    </source>
</evidence>
<evidence type="ECO:0000313" key="4">
    <source>
        <dbReference type="Proteomes" id="UP001314170"/>
    </source>
</evidence>
<feature type="transmembrane region" description="Helical" evidence="2">
    <location>
        <begin position="115"/>
        <end position="133"/>
    </location>
</feature>
<evidence type="ECO:0000313" key="3">
    <source>
        <dbReference type="EMBL" id="CAK7346193.1"/>
    </source>
</evidence>
<reference evidence="3 4" key="1">
    <citation type="submission" date="2024-01" db="EMBL/GenBank/DDBJ databases">
        <authorList>
            <person name="Waweru B."/>
        </authorList>
    </citation>
    <scope>NUCLEOTIDE SEQUENCE [LARGE SCALE GENOMIC DNA]</scope>
</reference>
<sequence length="304" mass="34047">MPSEDAKPVKKEVVVKKGEEEEKSLNAILQARKKNPTNAGTLTTKSGSKATKVKKEEPRDDDFVEPVKEEGKGKGSSGSGSKPVAKVKKEEANGDDDHKPILKKTSTSKTDKKNGLFRLMGVILFYFAGWFEMKELNKKKVKKEEVIKKTKGSVTAAQIVKKREKKVYEFPGQKRDPPDERDPLRIFYETLYEQVPESEMAQFWLMESGLLPLGVAKKVNEMKQKRNKFASPVKAISVTKKTQSATVKKKTPPSAVSSTQPKTTVSKVASKQPKKRKAEDESSEDDSDEDFLINRKIAKKQKTS</sequence>
<dbReference type="PANTHER" id="PTHR33828">
    <property type="entry name" value="OS05G0596200 PROTEIN"/>
    <property type="match status" value="1"/>
</dbReference>
<evidence type="ECO:0000256" key="2">
    <source>
        <dbReference type="SAM" id="Phobius"/>
    </source>
</evidence>
<feature type="compositionally biased region" description="Basic and acidic residues" evidence="1">
    <location>
        <begin position="1"/>
        <end position="24"/>
    </location>
</feature>
<keyword evidence="2" id="KW-0472">Membrane</keyword>
<proteinExistence type="predicted"/>
<feature type="compositionally biased region" description="Basic and acidic residues" evidence="1">
    <location>
        <begin position="87"/>
        <end position="100"/>
    </location>
</feature>
<keyword evidence="2" id="KW-0812">Transmembrane</keyword>
<accession>A0AAV1S7J3</accession>
<dbReference type="Proteomes" id="UP001314170">
    <property type="component" value="Unassembled WGS sequence"/>
</dbReference>
<feature type="compositionally biased region" description="Acidic residues" evidence="1">
    <location>
        <begin position="281"/>
        <end position="291"/>
    </location>
</feature>
<organism evidence="3 4">
    <name type="scientific">Dovyalis caffra</name>
    <dbReference type="NCBI Taxonomy" id="77055"/>
    <lineage>
        <taxon>Eukaryota</taxon>
        <taxon>Viridiplantae</taxon>
        <taxon>Streptophyta</taxon>
        <taxon>Embryophyta</taxon>
        <taxon>Tracheophyta</taxon>
        <taxon>Spermatophyta</taxon>
        <taxon>Magnoliopsida</taxon>
        <taxon>eudicotyledons</taxon>
        <taxon>Gunneridae</taxon>
        <taxon>Pentapetalae</taxon>
        <taxon>rosids</taxon>
        <taxon>fabids</taxon>
        <taxon>Malpighiales</taxon>
        <taxon>Salicaceae</taxon>
        <taxon>Flacourtieae</taxon>
        <taxon>Dovyalis</taxon>
    </lineage>
</organism>
<name>A0AAV1S7J3_9ROSI</name>
<dbReference type="PANTHER" id="PTHR33828:SF2">
    <property type="entry name" value="NUCLEOLIN"/>
    <property type="match status" value="1"/>
</dbReference>
<comment type="caution">
    <text evidence="3">The sequence shown here is derived from an EMBL/GenBank/DDBJ whole genome shotgun (WGS) entry which is preliminary data.</text>
</comment>
<feature type="region of interest" description="Disordered" evidence="1">
    <location>
        <begin position="239"/>
        <end position="304"/>
    </location>
</feature>
<keyword evidence="2" id="KW-1133">Transmembrane helix</keyword>
<gene>
    <name evidence="3" type="ORF">DCAF_LOCUS18864</name>
</gene>
<feature type="compositionally biased region" description="Polar residues" evidence="1">
    <location>
        <begin position="36"/>
        <end position="49"/>
    </location>
</feature>
<keyword evidence="4" id="KW-1185">Reference proteome</keyword>
<dbReference type="AlphaFoldDB" id="A0AAV1S7J3"/>
<feature type="compositionally biased region" description="Polar residues" evidence="1">
    <location>
        <begin position="254"/>
        <end position="269"/>
    </location>
</feature>
<protein>
    <submittedName>
        <fullName evidence="3">Uncharacterized protein</fullName>
    </submittedName>
</protein>